<protein>
    <recommendedName>
        <fullName evidence="2">DNA helicase</fullName>
        <ecNumber evidence="2">3.6.4.12</ecNumber>
    </recommendedName>
</protein>
<feature type="non-terminal residue" evidence="11">
    <location>
        <position position="1"/>
    </location>
</feature>
<evidence type="ECO:0000256" key="7">
    <source>
        <dbReference type="SAM" id="Coils"/>
    </source>
</evidence>
<evidence type="ECO:0000256" key="5">
    <source>
        <dbReference type="ARBA" id="ARBA00022840"/>
    </source>
</evidence>
<dbReference type="PANTHER" id="PTHR11630">
    <property type="entry name" value="DNA REPLICATION LICENSING FACTOR MCM FAMILY MEMBER"/>
    <property type="match status" value="1"/>
</dbReference>
<feature type="coiled-coil region" evidence="7">
    <location>
        <begin position="96"/>
        <end position="123"/>
    </location>
</feature>
<keyword evidence="5" id="KW-0067">ATP-binding</keyword>
<dbReference type="PANTHER" id="PTHR11630:SF66">
    <property type="entry name" value="DNA REPLICATION LICENSING FACTOR MCM4"/>
    <property type="match status" value="1"/>
</dbReference>
<dbReference type="InterPro" id="IPR041562">
    <property type="entry name" value="MCM_lid"/>
</dbReference>
<dbReference type="GO" id="GO:0017116">
    <property type="term" value="F:single-stranded DNA helicase activity"/>
    <property type="evidence" value="ECO:0007669"/>
    <property type="project" value="TreeGrafter"/>
</dbReference>
<organism evidence="11 12">
    <name type="scientific">Kingdonia uniflora</name>
    <dbReference type="NCBI Taxonomy" id="39325"/>
    <lineage>
        <taxon>Eukaryota</taxon>
        <taxon>Viridiplantae</taxon>
        <taxon>Streptophyta</taxon>
        <taxon>Embryophyta</taxon>
        <taxon>Tracheophyta</taxon>
        <taxon>Spermatophyta</taxon>
        <taxon>Magnoliopsida</taxon>
        <taxon>Ranunculales</taxon>
        <taxon>Circaeasteraceae</taxon>
        <taxon>Kingdonia</taxon>
    </lineage>
</organism>
<dbReference type="Pfam" id="PF00493">
    <property type="entry name" value="MCM"/>
    <property type="match status" value="1"/>
</dbReference>
<dbReference type="GO" id="GO:0005524">
    <property type="term" value="F:ATP binding"/>
    <property type="evidence" value="ECO:0007669"/>
    <property type="project" value="UniProtKB-KW"/>
</dbReference>
<dbReference type="SUPFAM" id="SSF54001">
    <property type="entry name" value="Cysteine proteinases"/>
    <property type="match status" value="1"/>
</dbReference>
<evidence type="ECO:0000256" key="2">
    <source>
        <dbReference type="ARBA" id="ARBA00012551"/>
    </source>
</evidence>
<comment type="caution">
    <text evidence="11">The sequence shown here is derived from an EMBL/GenBank/DDBJ whole genome shotgun (WGS) entry which is preliminary data.</text>
</comment>
<dbReference type="SMART" id="SM00350">
    <property type="entry name" value="MCM"/>
    <property type="match status" value="1"/>
</dbReference>
<accession>A0A7J7KY29</accession>
<name>A0A7J7KY29_9MAGN</name>
<keyword evidence="12" id="KW-1185">Reference proteome</keyword>
<dbReference type="InterPro" id="IPR001208">
    <property type="entry name" value="MCM_dom"/>
</dbReference>
<dbReference type="Proteomes" id="UP000541444">
    <property type="component" value="Unassembled WGS sequence"/>
</dbReference>
<dbReference type="EMBL" id="JACGCM010002811">
    <property type="protein sequence ID" value="KAF6135238.1"/>
    <property type="molecule type" value="Genomic_DNA"/>
</dbReference>
<sequence length="266" mass="30694">RVGSQWWGTWWTLLCFYQADSLPISGMFKFDDERVTKEDMKRALEEQYSGEEEQLPQTKPGFNNTLFKLTKYSNAYMFVYIRDSDKDKIICNVDEKDIAAHLRERLMKELEEKEHKIKEKAEAHLYTIMKVMEQQTVSIAKAGIIASLNAKISVFDLIYLLLDKADKVTDSHLAKHIVAMHFENPEVLLACQSCQSISDETSEELIQRYIELRRGGNFPGSNTKVITATPRQIERLIRVSEALARIHFSKQVSAVLFINKKVNLLS</sequence>
<feature type="signal peptide" evidence="8">
    <location>
        <begin position="1"/>
        <end position="21"/>
    </location>
</feature>
<feature type="chain" id="PRO_5029613897" description="DNA helicase" evidence="8">
    <location>
        <begin position="22"/>
        <end position="266"/>
    </location>
</feature>
<dbReference type="GO" id="GO:1902975">
    <property type="term" value="P:mitotic DNA replication initiation"/>
    <property type="evidence" value="ECO:0007669"/>
    <property type="project" value="TreeGrafter"/>
</dbReference>
<keyword evidence="3" id="KW-0235">DNA replication</keyword>
<dbReference type="GO" id="GO:0042555">
    <property type="term" value="C:MCM complex"/>
    <property type="evidence" value="ECO:0007669"/>
    <property type="project" value="TreeGrafter"/>
</dbReference>
<gene>
    <name evidence="11" type="ORF">GIB67_035309</name>
</gene>
<evidence type="ECO:0000313" key="11">
    <source>
        <dbReference type="EMBL" id="KAF6135238.1"/>
    </source>
</evidence>
<evidence type="ECO:0000259" key="9">
    <source>
        <dbReference type="Pfam" id="PF00493"/>
    </source>
</evidence>
<evidence type="ECO:0000259" key="10">
    <source>
        <dbReference type="Pfam" id="PF17855"/>
    </source>
</evidence>
<keyword evidence="7" id="KW-0175">Coiled coil</keyword>
<feature type="domain" description="MCM AAA-lid" evidence="10">
    <location>
        <begin position="195"/>
        <end position="254"/>
    </location>
</feature>
<dbReference type="GO" id="GO:0006271">
    <property type="term" value="P:DNA strand elongation involved in DNA replication"/>
    <property type="evidence" value="ECO:0007669"/>
    <property type="project" value="TreeGrafter"/>
</dbReference>
<keyword evidence="8" id="KW-0732">Signal</keyword>
<evidence type="ECO:0000256" key="3">
    <source>
        <dbReference type="ARBA" id="ARBA00022705"/>
    </source>
</evidence>
<keyword evidence="6" id="KW-0238">DNA-binding</keyword>
<reference evidence="11 12" key="1">
    <citation type="journal article" date="2020" name="IScience">
        <title>Genome Sequencing of the Endangered Kingdonia uniflora (Circaeasteraceae, Ranunculales) Reveals Potential Mechanisms of Evolutionary Specialization.</title>
        <authorList>
            <person name="Sun Y."/>
            <person name="Deng T."/>
            <person name="Zhang A."/>
            <person name="Moore M.J."/>
            <person name="Landis J.B."/>
            <person name="Lin N."/>
            <person name="Zhang H."/>
            <person name="Zhang X."/>
            <person name="Huang J."/>
            <person name="Zhang X."/>
            <person name="Sun H."/>
            <person name="Wang H."/>
        </authorList>
    </citation>
    <scope>NUCLEOTIDE SEQUENCE [LARGE SCALE GENOMIC DNA]</scope>
    <source>
        <strain evidence="11">TB1705</strain>
        <tissue evidence="11">Leaf</tissue>
    </source>
</reference>
<dbReference type="InterPro" id="IPR031327">
    <property type="entry name" value="MCM"/>
</dbReference>
<dbReference type="Gene3D" id="3.40.50.300">
    <property type="entry name" value="P-loop containing nucleotide triphosphate hydrolases"/>
    <property type="match status" value="2"/>
</dbReference>
<dbReference type="InterPro" id="IPR027417">
    <property type="entry name" value="P-loop_NTPase"/>
</dbReference>
<evidence type="ECO:0000256" key="6">
    <source>
        <dbReference type="ARBA" id="ARBA00023125"/>
    </source>
</evidence>
<dbReference type="GO" id="GO:0003697">
    <property type="term" value="F:single-stranded DNA binding"/>
    <property type="evidence" value="ECO:0007669"/>
    <property type="project" value="TreeGrafter"/>
</dbReference>
<feature type="domain" description="MCM C-terminal AAA(+) ATPase" evidence="9">
    <location>
        <begin position="124"/>
        <end position="154"/>
    </location>
</feature>
<dbReference type="AlphaFoldDB" id="A0A7J7KY29"/>
<dbReference type="GO" id="GO:0005634">
    <property type="term" value="C:nucleus"/>
    <property type="evidence" value="ECO:0007669"/>
    <property type="project" value="TreeGrafter"/>
</dbReference>
<dbReference type="GO" id="GO:0000727">
    <property type="term" value="P:double-strand break repair via break-induced replication"/>
    <property type="evidence" value="ECO:0007669"/>
    <property type="project" value="TreeGrafter"/>
</dbReference>
<keyword evidence="4" id="KW-0547">Nucleotide-binding</keyword>
<dbReference type="EC" id="3.6.4.12" evidence="2"/>
<dbReference type="OrthoDB" id="1744427at2759"/>
<dbReference type="InterPro" id="IPR038765">
    <property type="entry name" value="Papain-like_cys_pep_sf"/>
</dbReference>
<evidence type="ECO:0000313" key="12">
    <source>
        <dbReference type="Proteomes" id="UP000541444"/>
    </source>
</evidence>
<comment type="similarity">
    <text evidence="1">Belongs to the MCM family.</text>
</comment>
<evidence type="ECO:0000256" key="1">
    <source>
        <dbReference type="ARBA" id="ARBA00008010"/>
    </source>
</evidence>
<proteinExistence type="inferred from homology"/>
<evidence type="ECO:0000256" key="8">
    <source>
        <dbReference type="SAM" id="SignalP"/>
    </source>
</evidence>
<evidence type="ECO:0000256" key="4">
    <source>
        <dbReference type="ARBA" id="ARBA00022741"/>
    </source>
</evidence>
<dbReference type="Pfam" id="PF17855">
    <property type="entry name" value="MCM_lid"/>
    <property type="match status" value="1"/>
</dbReference>